<dbReference type="Gene3D" id="3.40.50.2300">
    <property type="match status" value="1"/>
</dbReference>
<organism evidence="3 4">
    <name type="scientific">Streptomyces carminius</name>
    <dbReference type="NCBI Taxonomy" id="2665496"/>
    <lineage>
        <taxon>Bacteria</taxon>
        <taxon>Bacillati</taxon>
        <taxon>Actinomycetota</taxon>
        <taxon>Actinomycetes</taxon>
        <taxon>Kitasatosporales</taxon>
        <taxon>Streptomycetaceae</taxon>
        <taxon>Streptomyces</taxon>
    </lineage>
</organism>
<dbReference type="Proteomes" id="UP000230407">
    <property type="component" value="Unassembled WGS sequence"/>
</dbReference>
<feature type="transmembrane region" description="Helical" evidence="2">
    <location>
        <begin position="18"/>
        <end position="38"/>
    </location>
</feature>
<accession>A0A2M8LTU6</accession>
<keyword evidence="4" id="KW-1185">Reference proteome</keyword>
<dbReference type="InterPro" id="IPR028082">
    <property type="entry name" value="Peripla_BP_I"/>
</dbReference>
<dbReference type="SUPFAM" id="SSF53822">
    <property type="entry name" value="Periplasmic binding protein-like I"/>
    <property type="match status" value="1"/>
</dbReference>
<dbReference type="CDD" id="cd06268">
    <property type="entry name" value="PBP1_ABC_transporter_LIVBP-like"/>
    <property type="match status" value="1"/>
</dbReference>
<sequence length="533" mass="57759">MNGTEEDREEVRSGPGRVTIALTVLVAVVLGALLWNLLGPRILPDPCGAELEDIGGECVGVTDGSSREWPGLEQVMARIEEENDKVAEGNGTYATIALMIPMTSDGKEIREELLHQVQGAYLAQYRANNDRALKGHAPKIRLVLANPGKDRDKWRPVVERLDEMTGTEDRLRAVFGFGISERSTKDAIESLTNDKGIPVVAGALTGDDFGNADRDDKQYPGFARIAPNNTDQADALAGFDGDLELKRAVLVEDQREGDDYNRSLRDAFQRELADSPHHPYSFVSEGPAVEGHLEGEFAKTVVNICALSPAVDTVYFAGRQTHLRQFINAMAAHRSCTDRRITVISGSAASTLYADGELNWEAMRGNPDTGREPVEVVYTSFSHPDGWTTGDVPETGGSPEAFAALAEYVKRAERKPVGPVGETDISDSRTTSAYDSALTAITGIRLHTEEGRVPGLRTIGDDWDSLQGVYKVDGASGWICLNSAGNPYNKAVAVVRLDPERRKPVFLGLAWPEGGPPPAPPRGTEACQIPRAE</sequence>
<keyword evidence="2" id="KW-0812">Transmembrane</keyword>
<keyword evidence="2" id="KW-1133">Transmembrane helix</keyword>
<gene>
    <name evidence="3" type="ORF">CUT44_24230</name>
</gene>
<name>A0A2M8LTU6_9ACTN</name>
<proteinExistence type="predicted"/>
<dbReference type="RefSeq" id="WP_100204032.1">
    <property type="nucleotide sequence ID" value="NZ_PGGW01000066.1"/>
</dbReference>
<evidence type="ECO:0000313" key="4">
    <source>
        <dbReference type="Proteomes" id="UP000230407"/>
    </source>
</evidence>
<feature type="region of interest" description="Disordered" evidence="1">
    <location>
        <begin position="512"/>
        <end position="533"/>
    </location>
</feature>
<evidence type="ECO:0000256" key="1">
    <source>
        <dbReference type="SAM" id="MobiDB-lite"/>
    </source>
</evidence>
<dbReference type="EMBL" id="PGGW01000066">
    <property type="protein sequence ID" value="PJE95388.1"/>
    <property type="molecule type" value="Genomic_DNA"/>
</dbReference>
<reference evidence="3 4" key="1">
    <citation type="submission" date="2017-11" db="EMBL/GenBank/DDBJ databases">
        <title>Streptomyces carmine sp. nov., a novel actinomycete isolated from Sophora alopecuroides in Xinjiang, China.</title>
        <authorList>
            <person name="Wang Y."/>
            <person name="Luo X."/>
            <person name="Wan C."/>
            <person name="Zhang L."/>
        </authorList>
    </citation>
    <scope>NUCLEOTIDE SEQUENCE [LARGE SCALE GENOMIC DNA]</scope>
    <source>
        <strain evidence="3 4">TRM SA0054</strain>
    </source>
</reference>
<dbReference type="AlphaFoldDB" id="A0A2M8LTU6"/>
<evidence type="ECO:0000256" key="2">
    <source>
        <dbReference type="SAM" id="Phobius"/>
    </source>
</evidence>
<comment type="caution">
    <text evidence="3">The sequence shown here is derived from an EMBL/GenBank/DDBJ whole genome shotgun (WGS) entry which is preliminary data.</text>
</comment>
<evidence type="ECO:0008006" key="5">
    <source>
        <dbReference type="Google" id="ProtNLM"/>
    </source>
</evidence>
<evidence type="ECO:0000313" key="3">
    <source>
        <dbReference type="EMBL" id="PJE95388.1"/>
    </source>
</evidence>
<keyword evidence="2" id="KW-0472">Membrane</keyword>
<protein>
    <recommendedName>
        <fullName evidence="5">Receptor ligand binding region domain-containing protein</fullName>
    </recommendedName>
</protein>